<gene>
    <name evidence="1" type="ORF">LG649_12445</name>
</gene>
<sequence length="258" mass="28893">MINNIKNKFIKIFAISTAGVSVFFSCDNTDLTETYNEYIPEAVVSVAKPDSVAIVQTGYNKIAFQVFVNADPKINKIVIALFDDDLTDDDDKQVASIDVNRTLFAPEIYEAEVELEEGGAEYFVHIEDEYGNESIKYDVFGTVLGASYVEGLAPRLYSDIRLYSETETIITWESNRTINDDDEEEVVNPLLVKSVITYTSSEDGTELTIEVDESEDSTIIPDFISEGTFTYTTFYKVSANSDYTFESNPTEGTFPTKI</sequence>
<dbReference type="Proteomes" id="UP001139199">
    <property type="component" value="Unassembled WGS sequence"/>
</dbReference>
<dbReference type="Pfam" id="PF16389">
    <property type="entry name" value="DUF4998"/>
    <property type="match status" value="1"/>
</dbReference>
<dbReference type="AlphaFoldDB" id="A0A9X1I262"/>
<reference evidence="1" key="1">
    <citation type="submission" date="2021-10" db="EMBL/GenBank/DDBJ databases">
        <title>Tamlana sargassums sp. nov., and Tamlana laminarinivorans sp. nov., two new bacteria isolated from the brown alga.</title>
        <authorList>
            <person name="Li J."/>
        </authorList>
    </citation>
    <scope>NUCLEOTIDE SEQUENCE</scope>
    <source>
        <strain evidence="1">PT2-4</strain>
    </source>
</reference>
<proteinExistence type="predicted"/>
<keyword evidence="2" id="KW-1185">Reference proteome</keyword>
<evidence type="ECO:0000313" key="1">
    <source>
        <dbReference type="EMBL" id="MCB4799655.1"/>
    </source>
</evidence>
<comment type="caution">
    <text evidence="1">The sequence shown here is derived from an EMBL/GenBank/DDBJ whole genome shotgun (WGS) entry which is preliminary data.</text>
</comment>
<dbReference type="PROSITE" id="PS51257">
    <property type="entry name" value="PROKAR_LIPOPROTEIN"/>
    <property type="match status" value="1"/>
</dbReference>
<protein>
    <submittedName>
        <fullName evidence="1">DUF4998 domain-containing protein</fullName>
    </submittedName>
</protein>
<organism evidence="1 2">
    <name type="scientific">Neotamlana laminarinivorans</name>
    <dbReference type="NCBI Taxonomy" id="2883124"/>
    <lineage>
        <taxon>Bacteria</taxon>
        <taxon>Pseudomonadati</taxon>
        <taxon>Bacteroidota</taxon>
        <taxon>Flavobacteriia</taxon>
        <taxon>Flavobacteriales</taxon>
        <taxon>Flavobacteriaceae</taxon>
        <taxon>Neotamlana</taxon>
    </lineage>
</organism>
<accession>A0A9X1I262</accession>
<dbReference type="RefSeq" id="WP_226544132.1">
    <property type="nucleotide sequence ID" value="NZ_JAJAPW010000005.1"/>
</dbReference>
<name>A0A9X1I262_9FLAO</name>
<evidence type="ECO:0000313" key="2">
    <source>
        <dbReference type="Proteomes" id="UP001139199"/>
    </source>
</evidence>
<dbReference type="EMBL" id="JAJAPW010000005">
    <property type="protein sequence ID" value="MCB4799655.1"/>
    <property type="molecule type" value="Genomic_DNA"/>
</dbReference>